<sequence>MIRVNNFREVVDIRKTCGEKNFESCSNCSCPLKAKGTLGMSVCELVTSHMNAKPDSVEIVCNCPVEDDPLGIKDFFEHCERGYIRPTSHQLDFMKKQADKCKGCPANTRYTMRHSKLNIEISPHLCTTLKSTAETIRNAAAGNACCLAPRSPRKLRRDAPSTTLNKSL</sequence>
<dbReference type="OrthoDB" id="1786413at2"/>
<reference evidence="2" key="1">
    <citation type="submission" date="2011-05" db="EMBL/GenBank/DDBJ databases">
        <title>Complete sequence of Desulfotomaculum ruminis DSM 2154.</title>
        <authorList>
            <person name="Lucas S."/>
            <person name="Copeland A."/>
            <person name="Lapidus A."/>
            <person name="Cheng J.-F."/>
            <person name="Goodwin L."/>
            <person name="Pitluck S."/>
            <person name="Lu M."/>
            <person name="Detter J.C."/>
            <person name="Han C."/>
            <person name="Tapia R."/>
            <person name="Land M."/>
            <person name="Hauser L."/>
            <person name="Kyrpides N."/>
            <person name="Ivanova N."/>
            <person name="Mikhailova N."/>
            <person name="Pagani I."/>
            <person name="Stams A.J.M."/>
            <person name="Plugge C.M."/>
            <person name="Muyzer G."/>
            <person name="Kuever J."/>
            <person name="Parshina S.N."/>
            <person name="Ivanova A.E."/>
            <person name="Nazina T.N."/>
            <person name="Brambilla E."/>
            <person name="Spring S."/>
            <person name="Klenk H.-P."/>
            <person name="Woyke T."/>
        </authorList>
    </citation>
    <scope>NUCLEOTIDE SEQUENCE [LARGE SCALE GENOMIC DNA]</scope>
    <source>
        <strain evidence="2">ATCC 23193 / DSM 2154 / NCIB 8452 / DL</strain>
    </source>
</reference>
<evidence type="ECO:0000313" key="2">
    <source>
        <dbReference type="Proteomes" id="UP000009234"/>
    </source>
</evidence>
<organism evidence="1 2">
    <name type="scientific">Desulforamulus ruminis (strain ATCC 23193 / DSM 2154 / NCIMB 8452 / DL)</name>
    <name type="common">Desulfotomaculum ruminis</name>
    <dbReference type="NCBI Taxonomy" id="696281"/>
    <lineage>
        <taxon>Bacteria</taxon>
        <taxon>Bacillati</taxon>
        <taxon>Bacillota</taxon>
        <taxon>Clostridia</taxon>
        <taxon>Eubacteriales</taxon>
        <taxon>Peptococcaceae</taxon>
        <taxon>Desulforamulus</taxon>
    </lineage>
</organism>
<keyword evidence="2" id="KW-1185">Reference proteome</keyword>
<protein>
    <submittedName>
        <fullName evidence="1">Uncharacterized protein</fullName>
    </submittedName>
</protein>
<evidence type="ECO:0000313" key="1">
    <source>
        <dbReference type="EMBL" id="AEG59091.1"/>
    </source>
</evidence>
<proteinExistence type="predicted"/>
<dbReference type="Proteomes" id="UP000009234">
    <property type="component" value="Chromosome"/>
</dbReference>
<reference evidence="1 2" key="2">
    <citation type="journal article" date="2012" name="Stand. Genomic Sci.">
        <title>Complete genome sequence of the sulfate-reducing firmicute Desulfotomaculum ruminis type strain (DL(T)).</title>
        <authorList>
            <person name="Spring S."/>
            <person name="Visser M."/>
            <person name="Lu M."/>
            <person name="Copeland A."/>
            <person name="Lapidus A."/>
            <person name="Lucas S."/>
            <person name="Cheng J.F."/>
            <person name="Han C."/>
            <person name="Tapia R."/>
            <person name="Goodwin L.A."/>
            <person name="Pitluck S."/>
            <person name="Ivanova N."/>
            <person name="Land M."/>
            <person name="Hauser L."/>
            <person name="Larimer F."/>
            <person name="Rohde M."/>
            <person name="Goker M."/>
            <person name="Detter J.C."/>
            <person name="Kyrpides N.C."/>
            <person name="Woyke T."/>
            <person name="Schaap P.J."/>
            <person name="Plugge C.M."/>
            <person name="Muyzer G."/>
            <person name="Kuever J."/>
            <person name="Pereira I.A."/>
            <person name="Parshina S.N."/>
            <person name="Bernier-Latmani R."/>
            <person name="Stams A.J."/>
            <person name="Klenk H.P."/>
        </authorList>
    </citation>
    <scope>NUCLEOTIDE SEQUENCE [LARGE SCALE GENOMIC DNA]</scope>
    <source>
        <strain evidence="2">ATCC 23193 / DSM 2154 / NCIB 8452 / DL</strain>
    </source>
</reference>
<gene>
    <name evidence="1" type="ordered locus">Desru_0812</name>
</gene>
<name>F6DV25_DESRL</name>
<accession>F6DV25</accession>
<dbReference type="KEGG" id="dru:Desru_0812"/>
<dbReference type="HOGENOM" id="CLU_1600075_0_0_9"/>
<dbReference type="AlphaFoldDB" id="F6DV25"/>
<dbReference type="EMBL" id="CP002780">
    <property type="protein sequence ID" value="AEG59091.1"/>
    <property type="molecule type" value="Genomic_DNA"/>
</dbReference>